<keyword evidence="3" id="KW-0808">Transferase</keyword>
<protein>
    <recommendedName>
        <fullName evidence="1">non-specific serine/threonine protein kinase</fullName>
        <ecNumber evidence="1">2.7.11.1</ecNumber>
    </recommendedName>
</protein>
<keyword evidence="13" id="KW-1185">Reference proteome</keyword>
<dbReference type="Gene3D" id="1.10.510.10">
    <property type="entry name" value="Transferase(Phosphotransferase) domain 1"/>
    <property type="match status" value="1"/>
</dbReference>
<name>A0A8K0UX40_9AGAR</name>
<feature type="region of interest" description="Disordered" evidence="10">
    <location>
        <begin position="965"/>
        <end position="1072"/>
    </location>
</feature>
<evidence type="ECO:0000256" key="1">
    <source>
        <dbReference type="ARBA" id="ARBA00012513"/>
    </source>
</evidence>
<dbReference type="PANTHER" id="PTHR24343">
    <property type="entry name" value="SERINE/THREONINE KINASE"/>
    <property type="match status" value="1"/>
</dbReference>
<keyword evidence="2" id="KW-0723">Serine/threonine-protein kinase</keyword>
<dbReference type="EMBL" id="JAEVFJ010000002">
    <property type="protein sequence ID" value="KAH8107033.1"/>
    <property type="molecule type" value="Genomic_DNA"/>
</dbReference>
<dbReference type="InterPro" id="IPR017441">
    <property type="entry name" value="Protein_kinase_ATP_BS"/>
</dbReference>
<comment type="caution">
    <text evidence="12">The sequence shown here is derived from an EMBL/GenBank/DDBJ whole genome shotgun (WGS) entry which is preliminary data.</text>
</comment>
<dbReference type="FunFam" id="1.10.510.10:FF:000595">
    <property type="entry name" value="Protein kinase, putative (AFU_orthologue AFUA_5G11840)"/>
    <property type="match status" value="1"/>
</dbReference>
<dbReference type="OrthoDB" id="6513151at2759"/>
<dbReference type="GO" id="GO:0004674">
    <property type="term" value="F:protein serine/threonine kinase activity"/>
    <property type="evidence" value="ECO:0007669"/>
    <property type="project" value="UniProtKB-KW"/>
</dbReference>
<feature type="binding site" evidence="9">
    <location>
        <position position="772"/>
    </location>
    <ligand>
        <name>ATP</name>
        <dbReference type="ChEBI" id="CHEBI:30616"/>
    </ligand>
</feature>
<dbReference type="GO" id="GO:0005524">
    <property type="term" value="F:ATP binding"/>
    <property type="evidence" value="ECO:0007669"/>
    <property type="project" value="UniProtKB-UniRule"/>
</dbReference>
<organism evidence="12 13">
    <name type="scientific">Cristinia sonorae</name>
    <dbReference type="NCBI Taxonomy" id="1940300"/>
    <lineage>
        <taxon>Eukaryota</taxon>
        <taxon>Fungi</taxon>
        <taxon>Dikarya</taxon>
        <taxon>Basidiomycota</taxon>
        <taxon>Agaricomycotina</taxon>
        <taxon>Agaricomycetes</taxon>
        <taxon>Agaricomycetidae</taxon>
        <taxon>Agaricales</taxon>
        <taxon>Pleurotineae</taxon>
        <taxon>Stephanosporaceae</taxon>
        <taxon>Cristinia</taxon>
    </lineage>
</organism>
<feature type="compositionally biased region" description="Low complexity" evidence="10">
    <location>
        <begin position="483"/>
        <end position="494"/>
    </location>
</feature>
<keyword evidence="4 9" id="KW-0547">Nucleotide-binding</keyword>
<feature type="compositionally biased region" description="Polar residues" evidence="10">
    <location>
        <begin position="1028"/>
        <end position="1037"/>
    </location>
</feature>
<dbReference type="InterPro" id="IPR011009">
    <property type="entry name" value="Kinase-like_dom_sf"/>
</dbReference>
<evidence type="ECO:0000256" key="4">
    <source>
        <dbReference type="ARBA" id="ARBA00022741"/>
    </source>
</evidence>
<feature type="region of interest" description="Disordered" evidence="10">
    <location>
        <begin position="1190"/>
        <end position="1225"/>
    </location>
</feature>
<accession>A0A8K0UX40</accession>
<dbReference type="PROSITE" id="PS00108">
    <property type="entry name" value="PROTEIN_KINASE_ST"/>
    <property type="match status" value="1"/>
</dbReference>
<evidence type="ECO:0000259" key="11">
    <source>
        <dbReference type="PROSITE" id="PS50011"/>
    </source>
</evidence>
<keyword evidence="6 9" id="KW-0067">ATP-binding</keyword>
<feature type="compositionally biased region" description="Low complexity" evidence="10">
    <location>
        <begin position="541"/>
        <end position="550"/>
    </location>
</feature>
<evidence type="ECO:0000256" key="6">
    <source>
        <dbReference type="ARBA" id="ARBA00022840"/>
    </source>
</evidence>
<feature type="compositionally biased region" description="Low complexity" evidence="10">
    <location>
        <begin position="1040"/>
        <end position="1058"/>
    </location>
</feature>
<evidence type="ECO:0000256" key="10">
    <source>
        <dbReference type="SAM" id="MobiDB-lite"/>
    </source>
</evidence>
<dbReference type="PANTHER" id="PTHR24343:SF137">
    <property type="entry name" value="SERINE_THREONINE-PROTEIN KINASE HRK1"/>
    <property type="match status" value="1"/>
</dbReference>
<proteinExistence type="predicted"/>
<dbReference type="SMART" id="SM00220">
    <property type="entry name" value="S_TKc"/>
    <property type="match status" value="1"/>
</dbReference>
<reference evidence="12" key="1">
    <citation type="journal article" date="2021" name="New Phytol.">
        <title>Evolutionary innovations through gain and loss of genes in the ectomycorrhizal Boletales.</title>
        <authorList>
            <person name="Wu G."/>
            <person name="Miyauchi S."/>
            <person name="Morin E."/>
            <person name="Kuo A."/>
            <person name="Drula E."/>
            <person name="Varga T."/>
            <person name="Kohler A."/>
            <person name="Feng B."/>
            <person name="Cao Y."/>
            <person name="Lipzen A."/>
            <person name="Daum C."/>
            <person name="Hundley H."/>
            <person name="Pangilinan J."/>
            <person name="Johnson J."/>
            <person name="Barry K."/>
            <person name="LaButti K."/>
            <person name="Ng V."/>
            <person name="Ahrendt S."/>
            <person name="Min B."/>
            <person name="Choi I.G."/>
            <person name="Park H."/>
            <person name="Plett J.M."/>
            <person name="Magnuson J."/>
            <person name="Spatafora J.W."/>
            <person name="Nagy L.G."/>
            <person name="Henrissat B."/>
            <person name="Grigoriev I.V."/>
            <person name="Yang Z.L."/>
            <person name="Xu J."/>
            <person name="Martin F.M."/>
        </authorList>
    </citation>
    <scope>NUCLEOTIDE SEQUENCE</scope>
    <source>
        <strain evidence="12">KKN 215</strain>
    </source>
</reference>
<dbReference type="SUPFAM" id="SSF56112">
    <property type="entry name" value="Protein kinase-like (PK-like)"/>
    <property type="match status" value="1"/>
</dbReference>
<dbReference type="InterPro" id="IPR000719">
    <property type="entry name" value="Prot_kinase_dom"/>
</dbReference>
<feature type="compositionally biased region" description="Polar residues" evidence="10">
    <location>
        <begin position="991"/>
        <end position="1016"/>
    </location>
</feature>
<feature type="compositionally biased region" description="Basic and acidic residues" evidence="10">
    <location>
        <begin position="689"/>
        <end position="698"/>
    </location>
</feature>
<evidence type="ECO:0000256" key="3">
    <source>
        <dbReference type="ARBA" id="ARBA00022679"/>
    </source>
</evidence>
<feature type="region of interest" description="Disordered" evidence="10">
    <location>
        <begin position="1162"/>
        <end position="1181"/>
    </location>
</feature>
<feature type="region of interest" description="Disordered" evidence="10">
    <location>
        <begin position="362"/>
        <end position="519"/>
    </location>
</feature>
<evidence type="ECO:0000256" key="2">
    <source>
        <dbReference type="ARBA" id="ARBA00022527"/>
    </source>
</evidence>
<evidence type="ECO:0000256" key="5">
    <source>
        <dbReference type="ARBA" id="ARBA00022777"/>
    </source>
</evidence>
<evidence type="ECO:0000313" key="13">
    <source>
        <dbReference type="Proteomes" id="UP000813824"/>
    </source>
</evidence>
<feature type="region of interest" description="Disordered" evidence="10">
    <location>
        <begin position="583"/>
        <end position="608"/>
    </location>
</feature>
<feature type="compositionally biased region" description="Polar residues" evidence="10">
    <location>
        <begin position="469"/>
        <end position="480"/>
    </location>
</feature>
<evidence type="ECO:0000256" key="8">
    <source>
        <dbReference type="ARBA" id="ARBA00048679"/>
    </source>
</evidence>
<feature type="compositionally biased region" description="Low complexity" evidence="10">
    <location>
        <begin position="665"/>
        <end position="678"/>
    </location>
</feature>
<feature type="domain" description="Protein kinase" evidence="11">
    <location>
        <begin position="741"/>
        <end position="1019"/>
    </location>
</feature>
<evidence type="ECO:0000256" key="9">
    <source>
        <dbReference type="PROSITE-ProRule" id="PRU10141"/>
    </source>
</evidence>
<dbReference type="InterPro" id="IPR008271">
    <property type="entry name" value="Ser/Thr_kinase_AS"/>
</dbReference>
<feature type="region of interest" description="Disordered" evidence="10">
    <location>
        <begin position="638"/>
        <end position="733"/>
    </location>
</feature>
<sequence length="1342" mass="145479">MSTFNVRSNILAGVIVWHKGLWTRIGERLLNGLRSYRIWTVLPGFGIGTNRISERDGLQMRFKVETLCCADDGFSAYLWRAVEDYKGNDAYYCYWPATILYRELFRKPSMTDPKADRGQILTGVNETRLTPVSEGQGLEEYVCVAVACPRTAIFGSETEGKGSTEESYGCEAEGSVQPMISFLKDAFEPKQIQGTKRSSETIHEIEATLVIGLQSAGSVGHYGLEDTSLANQKAARTTDNENGAMVWRKGWLRVGDYGHLGRAAISESRHLRMRTAGSCGSWEKSRVHRITLSSNWTLIEGVVTSSGGVGRRNYPPPPPFSSQLIVALDVRNASPPPALAPRPPTSIPAMLSARAMEPIVVTIPSPLPGDSYPSPRPQDSPRHQFPQSHPTTPAIIYQAPSPNTIDTAGNLRPNDQVPTPTTPNGKRPGRSRSFLSTAFPLRRTPSPTPASPTTESPSDHPPPSGSRFGFSNNRKSSVSGSHPLPMTPTTPATPSQIPTPAHTPGDDDALGTVKAHHAKHHNPLHDLKRFLNHHIPHHHSPSSAAQSPLPTTGIATPADPHALPSEQRRGNQFDQSALLDVVPGVHTTPGTPALSSTPGSSTGRASPDHAHLAAEGVLTGASPLGGKNRLTSFIRKDKTAKDKECCKDKEEKSNGAVNVNRVAKTSSPTTSSVTAASSPSPPQTVESSQSHRSEKSEKSAVSPAKQHRQTSTSSHSSHSHPHHPITSLSSATQAQLSKKYGKWGRVLGSGAGGTVRLIKASTKNGGTIYAVKEFRPKRQGESEREYQKKVTAEFCVGSTLKHTNIIETVDIVSDHGHYYEVMEYAPYDLFSVVMSGKMTRPEIYCVFRQICDGVEYLHSLGLAHRDLKLDNCVMTTTNVVKLIDFGTATVFHYPGKKTTMATGIVGSDPYLAPEVLSEESYDPRKTDVWSLAIIFMCMLLRRFPWTIPDPKTDASFRAFVNAHPDLKEKPPAPVMPSSKTKEKVSDAPVTQDLNLTKSPSAASTTADTEAVSSIGQPLTPCRPERGDSTGTESSSADDLSITNTSSSSSDSTQLTVPSLADPSKASEDFDGRFPPGVGVLSQSTVTLPAGLAALRTVESPADMDPSVRTFARPGNSTESLPVSPTVDHQEYAELIVPAIQDDTMLTPTLRPYSQRASTVEGVLSMPTPPKSETPRQEEPPVVAKDFAKEDSATNQMEQAQKAVADASASKKENAPPPRRRARADSFASVRTFHSGGAESIFRLLPRESRPAIRRMMYLQPTARCTLTDLLHGRGKSGDLLCGCNSHDKDSPRCQDHIDDPIDEDEGDDWLANIVPCSREGVQPQHVHVKIPIDEKGHKKRFF</sequence>
<feature type="region of interest" description="Disordered" evidence="10">
    <location>
        <begin position="534"/>
        <end position="569"/>
    </location>
</feature>
<dbReference type="EC" id="2.7.11.1" evidence="1"/>
<feature type="compositionally biased region" description="Polar residues" evidence="10">
    <location>
        <begin position="588"/>
        <end position="604"/>
    </location>
</feature>
<dbReference type="Pfam" id="PF00069">
    <property type="entry name" value="Pkinase"/>
    <property type="match status" value="1"/>
</dbReference>
<dbReference type="PROSITE" id="PS50011">
    <property type="entry name" value="PROTEIN_KINASE_DOM"/>
    <property type="match status" value="1"/>
</dbReference>
<evidence type="ECO:0000256" key="7">
    <source>
        <dbReference type="ARBA" id="ARBA00047899"/>
    </source>
</evidence>
<dbReference type="PROSITE" id="PS00107">
    <property type="entry name" value="PROTEIN_KINASE_ATP"/>
    <property type="match status" value="1"/>
</dbReference>
<feature type="compositionally biased region" description="Basic and acidic residues" evidence="10">
    <location>
        <begin position="638"/>
        <end position="653"/>
    </location>
</feature>
<keyword evidence="5" id="KW-0418">Kinase</keyword>
<evidence type="ECO:0000313" key="12">
    <source>
        <dbReference type="EMBL" id="KAH8107033.1"/>
    </source>
</evidence>
<dbReference type="Proteomes" id="UP000813824">
    <property type="component" value="Unassembled WGS sequence"/>
</dbReference>
<gene>
    <name evidence="12" type="ORF">BXZ70DRAFT_903795</name>
</gene>
<comment type="catalytic activity">
    <reaction evidence="7">
        <text>L-threonyl-[protein] + ATP = O-phospho-L-threonyl-[protein] + ADP + H(+)</text>
        <dbReference type="Rhea" id="RHEA:46608"/>
        <dbReference type="Rhea" id="RHEA-COMP:11060"/>
        <dbReference type="Rhea" id="RHEA-COMP:11605"/>
        <dbReference type="ChEBI" id="CHEBI:15378"/>
        <dbReference type="ChEBI" id="CHEBI:30013"/>
        <dbReference type="ChEBI" id="CHEBI:30616"/>
        <dbReference type="ChEBI" id="CHEBI:61977"/>
        <dbReference type="ChEBI" id="CHEBI:456216"/>
        <dbReference type="EC" id="2.7.11.1"/>
    </reaction>
</comment>
<dbReference type="GO" id="GO:0005829">
    <property type="term" value="C:cytosol"/>
    <property type="evidence" value="ECO:0007669"/>
    <property type="project" value="TreeGrafter"/>
</dbReference>
<comment type="catalytic activity">
    <reaction evidence="8">
        <text>L-seryl-[protein] + ATP = O-phospho-L-seryl-[protein] + ADP + H(+)</text>
        <dbReference type="Rhea" id="RHEA:17989"/>
        <dbReference type="Rhea" id="RHEA-COMP:9863"/>
        <dbReference type="Rhea" id="RHEA-COMP:11604"/>
        <dbReference type="ChEBI" id="CHEBI:15378"/>
        <dbReference type="ChEBI" id="CHEBI:29999"/>
        <dbReference type="ChEBI" id="CHEBI:30616"/>
        <dbReference type="ChEBI" id="CHEBI:83421"/>
        <dbReference type="ChEBI" id="CHEBI:456216"/>
        <dbReference type="EC" id="2.7.11.1"/>
    </reaction>
</comment>